<evidence type="ECO:0000256" key="9">
    <source>
        <dbReference type="SAM" id="Phobius"/>
    </source>
</evidence>
<feature type="transmembrane region" description="Helical" evidence="9">
    <location>
        <begin position="273"/>
        <end position="295"/>
    </location>
</feature>
<dbReference type="PIRSF" id="PIRSF005355">
    <property type="entry name" value="UBIAD1"/>
    <property type="match status" value="1"/>
</dbReference>
<feature type="transmembrane region" description="Helical" evidence="9">
    <location>
        <begin position="239"/>
        <end position="261"/>
    </location>
</feature>
<comment type="subcellular location">
    <subcellularLocation>
        <location evidence="1">Membrane</location>
        <topology evidence="1">Multi-pass membrane protein</topology>
    </subcellularLocation>
</comment>
<dbReference type="Gene3D" id="1.10.357.140">
    <property type="entry name" value="UbiA prenyltransferase"/>
    <property type="match status" value="1"/>
</dbReference>
<keyword evidence="7 9" id="KW-1133">Transmembrane helix</keyword>
<dbReference type="InterPro" id="IPR026046">
    <property type="entry name" value="UBIAD1"/>
</dbReference>
<evidence type="ECO:0000256" key="8">
    <source>
        <dbReference type="ARBA" id="ARBA00023136"/>
    </source>
</evidence>
<dbReference type="Proteomes" id="UP000638188">
    <property type="component" value="Unassembled WGS sequence"/>
</dbReference>
<feature type="transmembrane region" description="Helical" evidence="9">
    <location>
        <begin position="144"/>
        <end position="165"/>
    </location>
</feature>
<evidence type="ECO:0000256" key="1">
    <source>
        <dbReference type="ARBA" id="ARBA00004141"/>
    </source>
</evidence>
<name>A0ABQ1PXH8_9GAMM</name>
<dbReference type="PANTHER" id="PTHR13929:SF0">
    <property type="entry name" value="UBIA PRENYLTRANSFERASE DOMAIN-CONTAINING PROTEIN 1"/>
    <property type="match status" value="1"/>
</dbReference>
<comment type="pathway">
    <text evidence="2">Quinol/quinone metabolism; menaquinone biosynthesis.</text>
</comment>
<keyword evidence="5" id="KW-0808">Transferase</keyword>
<gene>
    <name evidence="10" type="ORF">GCM10007418_25940</name>
</gene>
<organism evidence="10 11">
    <name type="scientific">Halopseudomonas salina</name>
    <dbReference type="NCBI Taxonomy" id="1323744"/>
    <lineage>
        <taxon>Bacteria</taxon>
        <taxon>Pseudomonadati</taxon>
        <taxon>Pseudomonadota</taxon>
        <taxon>Gammaproteobacteria</taxon>
        <taxon>Pseudomonadales</taxon>
        <taxon>Pseudomonadaceae</taxon>
        <taxon>Halopseudomonas</taxon>
    </lineage>
</organism>
<dbReference type="CDD" id="cd13962">
    <property type="entry name" value="PT_UbiA_UBIAD1"/>
    <property type="match status" value="1"/>
</dbReference>
<keyword evidence="8 9" id="KW-0472">Membrane</keyword>
<keyword evidence="11" id="KW-1185">Reference proteome</keyword>
<proteinExistence type="predicted"/>
<feature type="transmembrane region" description="Helical" evidence="9">
    <location>
        <begin position="119"/>
        <end position="137"/>
    </location>
</feature>
<keyword evidence="3" id="KW-0474">Menaquinone biosynthesis</keyword>
<evidence type="ECO:0000256" key="5">
    <source>
        <dbReference type="ARBA" id="ARBA00022679"/>
    </source>
</evidence>
<sequence length="297" mass="31520">MTLKAVFQSMRLPFLVLTPGCVFLGVATAFAGTEPVLWANLWLAMIGALAAHIAVNTLNEYQDFRSGLDALTSRTPFSGGSGALIRWPDAAMAVRWTAGGCLAAVVLIGLYFLAQFGAAILPIGILGLVIIVFYTRWVNRLPWLCLVTPGIAFGPLVVMGTHFVLTGQYSGSAAVVSLVPFFLANNLLLLNQFPDLEADRQVGRRHLPIAYGVEFATGVYGFMAAAAMLVIVLSVDSGILSSLTLLALVPAAAGLVAWEGARRYADELERLSPYLGLNVLAAVVTPLVLSSTLVLGR</sequence>
<dbReference type="EMBL" id="BMFF01000005">
    <property type="protein sequence ID" value="GGD05722.1"/>
    <property type="molecule type" value="Genomic_DNA"/>
</dbReference>
<evidence type="ECO:0000256" key="2">
    <source>
        <dbReference type="ARBA" id="ARBA00004863"/>
    </source>
</evidence>
<evidence type="ECO:0000256" key="6">
    <source>
        <dbReference type="ARBA" id="ARBA00022692"/>
    </source>
</evidence>
<protein>
    <recommendedName>
        <fullName evidence="12">1,4-dihydroxy-2-naphthoate octaprenyltransferase</fullName>
    </recommendedName>
</protein>
<reference evidence="11" key="1">
    <citation type="journal article" date="2019" name="Int. J. Syst. Evol. Microbiol.">
        <title>The Global Catalogue of Microorganisms (GCM) 10K type strain sequencing project: providing services to taxonomists for standard genome sequencing and annotation.</title>
        <authorList>
            <consortium name="The Broad Institute Genomics Platform"/>
            <consortium name="The Broad Institute Genome Sequencing Center for Infectious Disease"/>
            <person name="Wu L."/>
            <person name="Ma J."/>
        </authorList>
    </citation>
    <scope>NUCLEOTIDE SEQUENCE [LARGE SCALE GENOMIC DNA]</scope>
    <source>
        <strain evidence="11">CGMCC 1.12482</strain>
    </source>
</reference>
<evidence type="ECO:0000313" key="10">
    <source>
        <dbReference type="EMBL" id="GGD05722.1"/>
    </source>
</evidence>
<feature type="transmembrane region" description="Helical" evidence="9">
    <location>
        <begin position="12"/>
        <end position="31"/>
    </location>
</feature>
<evidence type="ECO:0000256" key="3">
    <source>
        <dbReference type="ARBA" id="ARBA00022428"/>
    </source>
</evidence>
<evidence type="ECO:0000256" key="4">
    <source>
        <dbReference type="ARBA" id="ARBA00022475"/>
    </source>
</evidence>
<dbReference type="PANTHER" id="PTHR13929">
    <property type="entry name" value="1,4-DIHYDROXY-2-NAPHTHOATE OCTAPRENYLTRANSFERASE"/>
    <property type="match status" value="1"/>
</dbReference>
<comment type="caution">
    <text evidence="10">The sequence shown here is derived from an EMBL/GenBank/DDBJ whole genome shotgun (WGS) entry which is preliminary data.</text>
</comment>
<dbReference type="InterPro" id="IPR000537">
    <property type="entry name" value="UbiA_prenyltransferase"/>
</dbReference>
<evidence type="ECO:0000313" key="11">
    <source>
        <dbReference type="Proteomes" id="UP000638188"/>
    </source>
</evidence>
<evidence type="ECO:0008006" key="12">
    <source>
        <dbReference type="Google" id="ProtNLM"/>
    </source>
</evidence>
<accession>A0ABQ1PXH8</accession>
<feature type="transmembrane region" description="Helical" evidence="9">
    <location>
        <begin position="171"/>
        <end position="190"/>
    </location>
</feature>
<dbReference type="RefSeq" id="WP_150278062.1">
    <property type="nucleotide sequence ID" value="NZ_BMFF01000005.1"/>
</dbReference>
<feature type="transmembrane region" description="Helical" evidence="9">
    <location>
        <begin position="37"/>
        <end position="55"/>
    </location>
</feature>
<feature type="transmembrane region" description="Helical" evidence="9">
    <location>
        <begin position="211"/>
        <end position="233"/>
    </location>
</feature>
<dbReference type="Pfam" id="PF01040">
    <property type="entry name" value="UbiA"/>
    <property type="match status" value="1"/>
</dbReference>
<dbReference type="InterPro" id="IPR044878">
    <property type="entry name" value="UbiA_sf"/>
</dbReference>
<keyword evidence="6 9" id="KW-0812">Transmembrane</keyword>
<keyword evidence="4" id="KW-1003">Cell membrane</keyword>
<evidence type="ECO:0000256" key="7">
    <source>
        <dbReference type="ARBA" id="ARBA00022989"/>
    </source>
</evidence>
<feature type="transmembrane region" description="Helical" evidence="9">
    <location>
        <begin position="93"/>
        <end position="113"/>
    </location>
</feature>